<feature type="region of interest" description="Disordered" evidence="1">
    <location>
        <begin position="94"/>
        <end position="114"/>
    </location>
</feature>
<reference evidence="2 3" key="1">
    <citation type="journal article" date="2024" name="IMA Fungus">
        <title>Apiospora arundinis, a panoply of carbohydrate-active enzymes and secondary metabolites.</title>
        <authorList>
            <person name="Sorensen T."/>
            <person name="Petersen C."/>
            <person name="Muurmann A.T."/>
            <person name="Christiansen J.V."/>
            <person name="Brundto M.L."/>
            <person name="Overgaard C.K."/>
            <person name="Boysen A.T."/>
            <person name="Wollenberg R.D."/>
            <person name="Larsen T.O."/>
            <person name="Sorensen J.L."/>
            <person name="Nielsen K.L."/>
            <person name="Sondergaard T.E."/>
        </authorList>
    </citation>
    <scope>NUCLEOTIDE SEQUENCE [LARGE SCALE GENOMIC DNA]</scope>
    <source>
        <strain evidence="2 3">AAU 773</strain>
    </source>
</reference>
<comment type="caution">
    <text evidence="2">The sequence shown here is derived from an EMBL/GenBank/DDBJ whole genome shotgun (WGS) entry which is preliminary data.</text>
</comment>
<dbReference type="Proteomes" id="UP001390339">
    <property type="component" value="Unassembled WGS sequence"/>
</dbReference>
<feature type="region of interest" description="Disordered" evidence="1">
    <location>
        <begin position="1"/>
        <end position="70"/>
    </location>
</feature>
<feature type="compositionally biased region" description="Low complexity" evidence="1">
    <location>
        <begin position="27"/>
        <end position="41"/>
    </location>
</feature>
<evidence type="ECO:0000313" key="3">
    <source>
        <dbReference type="Proteomes" id="UP001390339"/>
    </source>
</evidence>
<keyword evidence="3" id="KW-1185">Reference proteome</keyword>
<accession>A0ABR2JH38</accession>
<name>A0ABR2JH38_9PEZI</name>
<organism evidence="2 3">
    <name type="scientific">Apiospora arundinis</name>
    <dbReference type="NCBI Taxonomy" id="335852"/>
    <lineage>
        <taxon>Eukaryota</taxon>
        <taxon>Fungi</taxon>
        <taxon>Dikarya</taxon>
        <taxon>Ascomycota</taxon>
        <taxon>Pezizomycotina</taxon>
        <taxon>Sordariomycetes</taxon>
        <taxon>Xylariomycetidae</taxon>
        <taxon>Amphisphaeriales</taxon>
        <taxon>Apiosporaceae</taxon>
        <taxon>Apiospora</taxon>
    </lineage>
</organism>
<dbReference type="EMBL" id="JAPCWZ010000002">
    <property type="protein sequence ID" value="KAK8877137.1"/>
    <property type="molecule type" value="Genomic_DNA"/>
</dbReference>
<evidence type="ECO:0000256" key="1">
    <source>
        <dbReference type="SAM" id="MobiDB-lite"/>
    </source>
</evidence>
<evidence type="ECO:0000313" key="2">
    <source>
        <dbReference type="EMBL" id="KAK8877137.1"/>
    </source>
</evidence>
<sequence>MASFGRSLKPPSYLSTMGRRPGMPGRSMSNTSEASSAPSSPGDLNPDEVFYSPKPSPNGNNSSLSRRVGDMHLKVPERHGGFSNHAVLAEAATRAGKAIQSPPEPGPLSDRGEGLNGDGWKDLYFWDLGSGVVARAPKKYKSFFFYGTN</sequence>
<protein>
    <submittedName>
        <fullName evidence="2">Uncharacterized protein</fullName>
    </submittedName>
</protein>
<gene>
    <name evidence="2" type="ORF">PGQ11_002083</name>
</gene>
<proteinExistence type="predicted"/>